<sequence length="148" mass="15685">MTADEAELLDAVLGHEFPGVLELREQARQVRVSPGCACGCGTLDLHVPDGMPRSSAANPVQVDMGVVDADGDLVATLLLFVHDGWLSSLEVAGWLEDPVALPRVEQLRWDLDLSLPGRPARRGAARPASDDEGAAPPSRPGWDSGGRD</sequence>
<dbReference type="AlphaFoldDB" id="A0A7K3WFI7"/>
<accession>A0A7K3WFI7</accession>
<protein>
    <submittedName>
        <fullName evidence="2">Uncharacterized protein</fullName>
    </submittedName>
</protein>
<dbReference type="Proteomes" id="UP000470470">
    <property type="component" value="Unassembled WGS sequence"/>
</dbReference>
<comment type="caution">
    <text evidence="2">The sequence shown here is derived from an EMBL/GenBank/DDBJ whole genome shotgun (WGS) entry which is preliminary data.</text>
</comment>
<dbReference type="RefSeq" id="WP_162393383.1">
    <property type="nucleotide sequence ID" value="NZ_JAABOZ010000008.1"/>
</dbReference>
<evidence type="ECO:0000313" key="3">
    <source>
        <dbReference type="Proteomes" id="UP000470470"/>
    </source>
</evidence>
<proteinExistence type="predicted"/>
<keyword evidence="3" id="KW-1185">Reference proteome</keyword>
<evidence type="ECO:0000313" key="2">
    <source>
        <dbReference type="EMBL" id="NEL55261.1"/>
    </source>
</evidence>
<organism evidence="2 3">
    <name type="scientific">Goekera deserti</name>
    <dbReference type="NCBI Taxonomy" id="2497753"/>
    <lineage>
        <taxon>Bacteria</taxon>
        <taxon>Bacillati</taxon>
        <taxon>Actinomycetota</taxon>
        <taxon>Actinomycetes</taxon>
        <taxon>Geodermatophilales</taxon>
        <taxon>Geodermatophilaceae</taxon>
        <taxon>Goekera</taxon>
    </lineage>
</organism>
<reference evidence="2 3" key="1">
    <citation type="submission" date="2020-02" db="EMBL/GenBank/DDBJ databases">
        <title>The whole genome sequence of CPCC 205119.</title>
        <authorList>
            <person name="Jiang Z."/>
        </authorList>
    </citation>
    <scope>NUCLEOTIDE SEQUENCE [LARGE SCALE GENOMIC DNA]</scope>
    <source>
        <strain evidence="2 3">CPCC 205119</strain>
    </source>
</reference>
<name>A0A7K3WFI7_9ACTN</name>
<dbReference type="EMBL" id="JAAGWK010000021">
    <property type="protein sequence ID" value="NEL55261.1"/>
    <property type="molecule type" value="Genomic_DNA"/>
</dbReference>
<evidence type="ECO:0000256" key="1">
    <source>
        <dbReference type="SAM" id="MobiDB-lite"/>
    </source>
</evidence>
<feature type="region of interest" description="Disordered" evidence="1">
    <location>
        <begin position="115"/>
        <end position="148"/>
    </location>
</feature>
<gene>
    <name evidence="2" type="ORF">G1H19_14790</name>
</gene>